<feature type="binding site" evidence="7">
    <location>
        <position position="75"/>
    </location>
    <ligand>
        <name>ATP</name>
        <dbReference type="ChEBI" id="CHEBI:30616"/>
    </ligand>
</feature>
<feature type="domain" description="Protein kinase" evidence="8">
    <location>
        <begin position="45"/>
        <end position="117"/>
    </location>
</feature>
<protein>
    <submittedName>
        <fullName evidence="9">Non-receptor serine/threonine protein kinase</fullName>
    </submittedName>
</protein>
<dbReference type="Pfam" id="PF00069">
    <property type="entry name" value="Pkinase"/>
    <property type="match status" value="1"/>
</dbReference>
<keyword evidence="2 9" id="KW-0723">Serine/threonine-protein kinase</keyword>
<dbReference type="Gene3D" id="3.30.200.20">
    <property type="entry name" value="Phosphorylase Kinase, domain 1"/>
    <property type="match status" value="1"/>
</dbReference>
<gene>
    <name evidence="9" type="ORF">LIER_23693</name>
</gene>
<dbReference type="EMBL" id="BAABME010006726">
    <property type="protein sequence ID" value="GAA0169147.1"/>
    <property type="molecule type" value="Genomic_DNA"/>
</dbReference>
<keyword evidence="6 7" id="KW-0067">ATP-binding</keyword>
<evidence type="ECO:0000313" key="10">
    <source>
        <dbReference type="Proteomes" id="UP001454036"/>
    </source>
</evidence>
<dbReference type="PROSITE" id="PS00107">
    <property type="entry name" value="PROTEIN_KINASE_ATP"/>
    <property type="match status" value="1"/>
</dbReference>
<dbReference type="SUPFAM" id="SSF56112">
    <property type="entry name" value="Protein kinase-like (PK-like)"/>
    <property type="match status" value="1"/>
</dbReference>
<evidence type="ECO:0000256" key="3">
    <source>
        <dbReference type="ARBA" id="ARBA00022679"/>
    </source>
</evidence>
<keyword evidence="4 7" id="KW-0547">Nucleotide-binding</keyword>
<dbReference type="PROSITE" id="PS50011">
    <property type="entry name" value="PROTEIN_KINASE_DOM"/>
    <property type="match status" value="1"/>
</dbReference>
<dbReference type="InterPro" id="IPR050117">
    <property type="entry name" value="MAPK"/>
</dbReference>
<evidence type="ECO:0000259" key="8">
    <source>
        <dbReference type="PROSITE" id="PS50011"/>
    </source>
</evidence>
<dbReference type="GO" id="GO:0004674">
    <property type="term" value="F:protein serine/threonine kinase activity"/>
    <property type="evidence" value="ECO:0007669"/>
    <property type="project" value="UniProtKB-KW"/>
</dbReference>
<keyword evidence="3" id="KW-0808">Transferase</keyword>
<evidence type="ECO:0000313" key="9">
    <source>
        <dbReference type="EMBL" id="GAA0169147.1"/>
    </source>
</evidence>
<organism evidence="9 10">
    <name type="scientific">Lithospermum erythrorhizon</name>
    <name type="common">Purple gromwell</name>
    <name type="synonym">Lithospermum officinale var. erythrorhizon</name>
    <dbReference type="NCBI Taxonomy" id="34254"/>
    <lineage>
        <taxon>Eukaryota</taxon>
        <taxon>Viridiplantae</taxon>
        <taxon>Streptophyta</taxon>
        <taxon>Embryophyta</taxon>
        <taxon>Tracheophyta</taxon>
        <taxon>Spermatophyta</taxon>
        <taxon>Magnoliopsida</taxon>
        <taxon>eudicotyledons</taxon>
        <taxon>Gunneridae</taxon>
        <taxon>Pentapetalae</taxon>
        <taxon>asterids</taxon>
        <taxon>lamiids</taxon>
        <taxon>Boraginales</taxon>
        <taxon>Boraginaceae</taxon>
        <taxon>Boraginoideae</taxon>
        <taxon>Lithospermeae</taxon>
        <taxon>Lithospermum</taxon>
    </lineage>
</organism>
<evidence type="ECO:0000256" key="4">
    <source>
        <dbReference type="ARBA" id="ARBA00022741"/>
    </source>
</evidence>
<evidence type="ECO:0000256" key="6">
    <source>
        <dbReference type="ARBA" id="ARBA00022840"/>
    </source>
</evidence>
<accession>A0AAV3QYE1</accession>
<comment type="similarity">
    <text evidence="1">Belongs to the protein kinase superfamily. CMGC Ser/Thr protein kinase family. MAP kinase subfamily.</text>
</comment>
<evidence type="ECO:0000256" key="7">
    <source>
        <dbReference type="PROSITE-ProRule" id="PRU10141"/>
    </source>
</evidence>
<dbReference type="PANTHER" id="PTHR24055">
    <property type="entry name" value="MITOGEN-ACTIVATED PROTEIN KINASE"/>
    <property type="match status" value="1"/>
</dbReference>
<reference evidence="9 10" key="1">
    <citation type="submission" date="2024-01" db="EMBL/GenBank/DDBJ databases">
        <title>The complete chloroplast genome sequence of Lithospermum erythrorhizon: insights into the phylogenetic relationship among Boraginaceae species and the maternal lineages of purple gromwells.</title>
        <authorList>
            <person name="Okada T."/>
            <person name="Watanabe K."/>
        </authorList>
    </citation>
    <scope>NUCLEOTIDE SEQUENCE [LARGE SCALE GENOMIC DNA]</scope>
</reference>
<keyword evidence="10" id="KW-1185">Reference proteome</keyword>
<evidence type="ECO:0000256" key="1">
    <source>
        <dbReference type="ARBA" id="ARBA00008832"/>
    </source>
</evidence>
<proteinExistence type="inferred from homology"/>
<keyword evidence="5 9" id="KW-0418">Kinase</keyword>
<dbReference type="AlphaFoldDB" id="A0AAV3QYE1"/>
<name>A0AAV3QYE1_LITER</name>
<comment type="caution">
    <text evidence="9">The sequence shown here is derived from an EMBL/GenBank/DDBJ whole genome shotgun (WGS) entry which is preliminary data.</text>
</comment>
<evidence type="ECO:0000256" key="5">
    <source>
        <dbReference type="ARBA" id="ARBA00022777"/>
    </source>
</evidence>
<dbReference type="InterPro" id="IPR017441">
    <property type="entry name" value="Protein_kinase_ATP_BS"/>
</dbReference>
<evidence type="ECO:0000256" key="2">
    <source>
        <dbReference type="ARBA" id="ARBA00022527"/>
    </source>
</evidence>
<sequence>MAGMSGNANGGQQCNMEFIGVLSHGGRYIHYNIFGHTFEITTKYHPPLLPIGRGAYGIVCSLLNAETNEIVAVKKIGKAFENFMDAKRTLREIKILRHLEHENVRNPSFEDAISRSA</sequence>
<dbReference type="GO" id="GO:0005524">
    <property type="term" value="F:ATP binding"/>
    <property type="evidence" value="ECO:0007669"/>
    <property type="project" value="UniProtKB-UniRule"/>
</dbReference>
<dbReference type="InterPro" id="IPR011009">
    <property type="entry name" value="Kinase-like_dom_sf"/>
</dbReference>
<dbReference type="FunFam" id="3.30.200.20:FF:000046">
    <property type="entry name" value="Mitogen-activated protein kinase"/>
    <property type="match status" value="1"/>
</dbReference>
<dbReference type="Proteomes" id="UP001454036">
    <property type="component" value="Unassembled WGS sequence"/>
</dbReference>
<dbReference type="InterPro" id="IPR000719">
    <property type="entry name" value="Prot_kinase_dom"/>
</dbReference>